<name>A0A0X3BL34_9EURY</name>
<organism evidence="2 3">
    <name type="scientific">Methanoculleus bourgensis</name>
    <dbReference type="NCBI Taxonomy" id="83986"/>
    <lineage>
        <taxon>Archaea</taxon>
        <taxon>Methanobacteriati</taxon>
        <taxon>Methanobacteriota</taxon>
        <taxon>Stenosarchaea group</taxon>
        <taxon>Methanomicrobia</taxon>
        <taxon>Methanomicrobiales</taxon>
        <taxon>Methanomicrobiaceae</taxon>
        <taxon>Methanoculleus</taxon>
    </lineage>
</organism>
<dbReference type="Proteomes" id="UP000069850">
    <property type="component" value="Chromosome 1"/>
</dbReference>
<dbReference type="SUPFAM" id="SSF143011">
    <property type="entry name" value="RelE-like"/>
    <property type="match status" value="1"/>
</dbReference>
<evidence type="ECO:0000256" key="1">
    <source>
        <dbReference type="SAM" id="MobiDB-lite"/>
    </source>
</evidence>
<evidence type="ECO:0000313" key="3">
    <source>
        <dbReference type="Proteomes" id="UP000069850"/>
    </source>
</evidence>
<accession>A0A0X3BL34</accession>
<evidence type="ECO:0008006" key="4">
    <source>
        <dbReference type="Google" id="ProtNLM"/>
    </source>
</evidence>
<protein>
    <recommendedName>
        <fullName evidence="4">Type II toxin-antitoxin system RelE/ParE family toxin</fullName>
    </recommendedName>
</protein>
<dbReference type="RefSeq" id="WP_083531425.1">
    <property type="nucleotide sequence ID" value="NZ_JBMHJL010000044.1"/>
</dbReference>
<feature type="region of interest" description="Disordered" evidence="1">
    <location>
        <begin position="1"/>
        <end position="20"/>
    </location>
</feature>
<dbReference type="EMBL" id="LT158599">
    <property type="protein sequence ID" value="CVK32619.1"/>
    <property type="molecule type" value="Genomic_DNA"/>
</dbReference>
<dbReference type="KEGG" id="mema:MMAB1_1406"/>
<dbReference type="GeneID" id="27137283"/>
<gene>
    <name evidence="2" type="ORF">MMAB1_1406</name>
</gene>
<dbReference type="AlphaFoldDB" id="A0A0X3BL34"/>
<reference evidence="2 3" key="1">
    <citation type="submission" date="2016-01" db="EMBL/GenBank/DDBJ databases">
        <authorList>
            <person name="Manzoor S."/>
        </authorList>
    </citation>
    <scope>NUCLEOTIDE SEQUENCE [LARGE SCALE GENOMIC DNA]</scope>
    <source>
        <strain evidence="2">Methanoculleus sp MAB1</strain>
    </source>
</reference>
<sequence>MEKLKTLQEDPFPGSGSDKKRLYIHGREDTYRLYIGRTFTAFYRIHEPEKEVHVLAVMSIEQAHKRYGWL</sequence>
<dbReference type="InterPro" id="IPR035093">
    <property type="entry name" value="RelE/ParE_toxin_dom_sf"/>
</dbReference>
<evidence type="ECO:0000313" key="2">
    <source>
        <dbReference type="EMBL" id="CVK32619.1"/>
    </source>
</evidence>
<dbReference type="Gene3D" id="3.30.2310.20">
    <property type="entry name" value="RelE-like"/>
    <property type="match status" value="1"/>
</dbReference>
<proteinExistence type="predicted"/>